<name>A5CFX8_9ZZZZ</name>
<organism evidence="1">
    <name type="scientific">uncultured marine microorganism</name>
    <dbReference type="NCBI Taxonomy" id="415540"/>
    <lineage>
        <taxon>unclassified sequences</taxon>
        <taxon>environmental samples</taxon>
    </lineage>
</organism>
<dbReference type="AlphaFoldDB" id="A5CFX8"/>
<reference evidence="1" key="1">
    <citation type="submission" date="2007-03" db="EMBL/GenBank/DDBJ databases">
        <title>Isolation and characterization of alkane hydroxylases from Pacific deep-sea sediment.</title>
        <authorList>
            <person name="Xu M."/>
        </authorList>
    </citation>
    <scope>NUCLEOTIDE SEQUENCE</scope>
</reference>
<proteinExistence type="predicted"/>
<protein>
    <recommendedName>
        <fullName evidence="2">Outer membrane protein beta-barrel domain-containing protein</fullName>
    </recommendedName>
</protein>
<accession>A5CFX8</accession>
<evidence type="ECO:0008006" key="2">
    <source>
        <dbReference type="Google" id="ProtNLM"/>
    </source>
</evidence>
<dbReference type="Gene3D" id="2.40.160.170">
    <property type="match status" value="1"/>
</dbReference>
<dbReference type="EMBL" id="AM501427">
    <property type="protein sequence ID" value="CAM58120.1"/>
    <property type="molecule type" value="Genomic_DNA"/>
</dbReference>
<evidence type="ECO:0000313" key="1">
    <source>
        <dbReference type="EMBL" id="CAM58120.1"/>
    </source>
</evidence>
<sequence>MKTFLTRTVVLTTALLLGGNAMADDNLWFGVKAGTLGIGLEASWRALPWFDLGVGANLYDYEDTGSQAGINYDATLALDTFYATASFRFPLSPFRMTVGAYSNGNEVLLVSQPMGIYPIGDDFYTQEQAGTLRSSSTFEDFAPYLGAGFDFELVGRLGISFDFGVLWQGDPIVTLTSDGPLANDPEFRLALELERQQLESEVEDLKAYPVVSIGFHFNF</sequence>